<dbReference type="Pfam" id="PF09837">
    <property type="entry name" value="DUF2064"/>
    <property type="match status" value="1"/>
</dbReference>
<keyword evidence="1" id="KW-0808">Transferase</keyword>
<protein>
    <submittedName>
        <fullName evidence="1">MobA-like NTP transferase domain protein</fullName>
    </submittedName>
</protein>
<organism evidence="1">
    <name type="scientific">mine drainage metagenome</name>
    <dbReference type="NCBI Taxonomy" id="410659"/>
    <lineage>
        <taxon>unclassified sequences</taxon>
        <taxon>metagenomes</taxon>
        <taxon>ecological metagenomes</taxon>
    </lineage>
</organism>
<dbReference type="Gene3D" id="3.90.550.10">
    <property type="entry name" value="Spore Coat Polysaccharide Biosynthesis Protein SpsA, Chain A"/>
    <property type="match status" value="1"/>
</dbReference>
<dbReference type="PANTHER" id="PTHR36529:SF1">
    <property type="entry name" value="GLYCOSYLTRANSFERASE"/>
    <property type="match status" value="1"/>
</dbReference>
<dbReference type="EMBL" id="MLJW01002367">
    <property type="protein sequence ID" value="OIQ74844.1"/>
    <property type="molecule type" value="Genomic_DNA"/>
</dbReference>
<proteinExistence type="predicted"/>
<evidence type="ECO:0000313" key="1">
    <source>
        <dbReference type="EMBL" id="OIQ74844.1"/>
    </source>
</evidence>
<comment type="caution">
    <text evidence="1">The sequence shown here is derived from an EMBL/GenBank/DDBJ whole genome shotgun (WGS) entry which is preliminary data.</text>
</comment>
<gene>
    <name evidence="1" type="ORF">GALL_435010</name>
</gene>
<sequence length="130" mass="13817">MAQALQRACHDAPAALLLGADCPALDAACMQRAARALRDADLVFVPALDGGFALVGCHATAAAATSRLFAERTWSVADVMQRMREGLRDLSLRWLELDALADIDTPDDLAALPPALQDALQPELRCDGCC</sequence>
<accession>A0A1J5Q4N1</accession>
<dbReference type="GO" id="GO:0016740">
    <property type="term" value="F:transferase activity"/>
    <property type="evidence" value="ECO:0007669"/>
    <property type="project" value="UniProtKB-KW"/>
</dbReference>
<dbReference type="SUPFAM" id="SSF53448">
    <property type="entry name" value="Nucleotide-diphospho-sugar transferases"/>
    <property type="match status" value="1"/>
</dbReference>
<dbReference type="PANTHER" id="PTHR36529">
    <property type="entry name" value="SLL1095 PROTEIN"/>
    <property type="match status" value="1"/>
</dbReference>
<dbReference type="InterPro" id="IPR029044">
    <property type="entry name" value="Nucleotide-diphossugar_trans"/>
</dbReference>
<reference evidence="1" key="1">
    <citation type="submission" date="2016-10" db="EMBL/GenBank/DDBJ databases">
        <title>Sequence of Gallionella enrichment culture.</title>
        <authorList>
            <person name="Poehlein A."/>
            <person name="Muehling M."/>
            <person name="Daniel R."/>
        </authorList>
    </citation>
    <scope>NUCLEOTIDE SEQUENCE</scope>
</reference>
<dbReference type="AlphaFoldDB" id="A0A1J5Q4N1"/>
<name>A0A1J5Q4N1_9ZZZZ</name>
<dbReference type="InterPro" id="IPR018641">
    <property type="entry name" value="Trfase_1_rSAM/seldom-assoc"/>
</dbReference>